<name>K0JYU1_SACES</name>
<proteinExistence type="predicted"/>
<dbReference type="AlphaFoldDB" id="K0JYU1"/>
<dbReference type="HOGENOM" id="CLU_2025072_0_0_11"/>
<dbReference type="Proteomes" id="UP000006281">
    <property type="component" value="Chromosome"/>
</dbReference>
<sequence>MRWVGTGRLSSGVQFSRFAPGFARRIRSPAGVLPNTGESRVTGTCKALPWDRSTAILSNRFKFRLTEHDRRTDRPTSGPALEARMYEAPVLLKLGTFQQLAERTSFGRRGDGRRWHYCPGKL</sequence>
<dbReference type="EMBL" id="HE804045">
    <property type="protein sequence ID" value="CCH29418.1"/>
    <property type="molecule type" value="Genomic_DNA"/>
</dbReference>
<accession>K0JYU1</accession>
<dbReference type="KEGG" id="sesp:BN6_20970"/>
<organism evidence="1 2">
    <name type="scientific">Saccharothrix espanaensis (strain ATCC 51144 / DSM 44229 / JCM 9112 / NBRC 15066 / NRRL 15764)</name>
    <dbReference type="NCBI Taxonomy" id="1179773"/>
    <lineage>
        <taxon>Bacteria</taxon>
        <taxon>Bacillati</taxon>
        <taxon>Actinomycetota</taxon>
        <taxon>Actinomycetes</taxon>
        <taxon>Pseudonocardiales</taxon>
        <taxon>Pseudonocardiaceae</taxon>
        <taxon>Saccharothrix</taxon>
    </lineage>
</organism>
<protein>
    <submittedName>
        <fullName evidence="1">Uncharacterized protein</fullName>
    </submittedName>
</protein>
<reference evidence="1 2" key="1">
    <citation type="journal article" date="2012" name="BMC Genomics">
        <title>Complete genome sequence of Saccharothrix espanaensis DSM 44229T and comparison to the other completely sequenced Pseudonocardiaceae.</title>
        <authorList>
            <person name="Strobel T."/>
            <person name="Al-Dilaimi A."/>
            <person name="Blom J."/>
            <person name="Gessner A."/>
            <person name="Kalinowski J."/>
            <person name="Luzhetska M."/>
            <person name="Puhler A."/>
            <person name="Szczepanowski R."/>
            <person name="Bechthold A."/>
            <person name="Ruckert C."/>
        </authorList>
    </citation>
    <scope>NUCLEOTIDE SEQUENCE [LARGE SCALE GENOMIC DNA]</scope>
    <source>
        <strain evidence="2">ATCC 51144 / DSM 44229 / JCM 9112 / NBRC 15066 / NRRL 15764</strain>
    </source>
</reference>
<evidence type="ECO:0000313" key="1">
    <source>
        <dbReference type="EMBL" id="CCH29418.1"/>
    </source>
</evidence>
<evidence type="ECO:0000313" key="2">
    <source>
        <dbReference type="Proteomes" id="UP000006281"/>
    </source>
</evidence>
<keyword evidence="2" id="KW-1185">Reference proteome</keyword>
<gene>
    <name evidence="1" type="ordered locus">BN6_20970</name>
</gene>
<dbReference type="PATRIC" id="fig|1179773.3.peg.2095"/>